<keyword evidence="4" id="KW-0472">Membrane</keyword>
<gene>
    <name evidence="5" type="ORF">CF386_00605</name>
</gene>
<keyword evidence="2" id="KW-1003">Cell membrane</keyword>
<dbReference type="Pfam" id="PF04356">
    <property type="entry name" value="DUF489"/>
    <property type="match status" value="1"/>
</dbReference>
<comment type="subcellular location">
    <subcellularLocation>
        <location evidence="1">Cytoplasm</location>
    </subcellularLocation>
</comment>
<evidence type="ECO:0000256" key="3">
    <source>
        <dbReference type="ARBA" id="ARBA00022490"/>
    </source>
</evidence>
<dbReference type="Gene3D" id="1.10.3890.10">
    <property type="entry name" value="HflD-like"/>
    <property type="match status" value="1"/>
</dbReference>
<organism evidence="5 6">
    <name type="scientific">Paraphotobacterium marinum</name>
    <dbReference type="NCBI Taxonomy" id="1755811"/>
    <lineage>
        <taxon>Bacteria</taxon>
        <taxon>Pseudomonadati</taxon>
        <taxon>Pseudomonadota</taxon>
        <taxon>Gammaproteobacteria</taxon>
        <taxon>Vibrionales</taxon>
        <taxon>Vibrionaceae</taxon>
        <taxon>Paraphotobacterium</taxon>
    </lineage>
</organism>
<dbReference type="OrthoDB" id="9788031at2"/>
<dbReference type="SUPFAM" id="SSF101322">
    <property type="entry name" value="YcfC-like"/>
    <property type="match status" value="1"/>
</dbReference>
<sequence length="117" mass="13264">MEKNKLYNQTIAFSGICQAITIIQNIAINGTYEEDDLIKTLRSILVTHPSSIDDVYKISDLNIGLNTVVNGFDDPKYAKDLFRYLVSVLQIEKKISRNSNLLQQIGNRVSQINKKMS</sequence>
<evidence type="ECO:0000256" key="1">
    <source>
        <dbReference type="ARBA" id="ARBA00004496"/>
    </source>
</evidence>
<proteinExistence type="predicted"/>
<dbReference type="PANTHER" id="PTHR38100:SF1">
    <property type="entry name" value="HIGH FREQUENCY LYSOGENIZATION PROTEIN HFLD"/>
    <property type="match status" value="1"/>
</dbReference>
<evidence type="ECO:0000313" key="6">
    <source>
        <dbReference type="Proteomes" id="UP000242175"/>
    </source>
</evidence>
<name>A0A220VBZ8_9GAMM</name>
<dbReference type="KEGG" id="pmai:CF386_00605"/>
<dbReference type="AlphaFoldDB" id="A0A220VBZ8"/>
<reference evidence="5 6" key="1">
    <citation type="journal article" date="2016" name="Int. J. Syst. Evol. Microbiol.">
        <title>Paraphotobacterium marinum gen. nov., sp. nov., a member of the family Vibrionaceae, isolated from surface seawater.</title>
        <authorList>
            <person name="Huang Z."/>
            <person name="Dong C."/>
            <person name="Shao Z."/>
        </authorList>
    </citation>
    <scope>NUCLEOTIDE SEQUENCE [LARGE SCALE GENOMIC DNA]</scope>
    <source>
        <strain evidence="5 6">NSCS20N07D</strain>
    </source>
</reference>
<dbReference type="RefSeq" id="WP_089072602.1">
    <property type="nucleotide sequence ID" value="NZ_CP022355.1"/>
</dbReference>
<keyword evidence="3" id="KW-0963">Cytoplasm</keyword>
<dbReference type="InterPro" id="IPR007451">
    <property type="entry name" value="HflD"/>
</dbReference>
<dbReference type="EMBL" id="CP022355">
    <property type="protein sequence ID" value="ASK77692.1"/>
    <property type="molecule type" value="Genomic_DNA"/>
</dbReference>
<protein>
    <submittedName>
        <fullName evidence="5">Uncharacterized protein</fullName>
    </submittedName>
</protein>
<dbReference type="InterPro" id="IPR035932">
    <property type="entry name" value="HflD-like_sf"/>
</dbReference>
<dbReference type="GO" id="GO:0005737">
    <property type="term" value="C:cytoplasm"/>
    <property type="evidence" value="ECO:0007669"/>
    <property type="project" value="UniProtKB-SubCell"/>
</dbReference>
<dbReference type="PANTHER" id="PTHR38100">
    <property type="entry name" value="HIGH FREQUENCY LYSOGENIZATION PROTEIN HFLD"/>
    <property type="match status" value="1"/>
</dbReference>
<evidence type="ECO:0000256" key="4">
    <source>
        <dbReference type="ARBA" id="ARBA00023136"/>
    </source>
</evidence>
<dbReference type="Proteomes" id="UP000242175">
    <property type="component" value="Chromosome large"/>
</dbReference>
<keyword evidence="6" id="KW-1185">Reference proteome</keyword>
<accession>A0A220VBZ8</accession>
<evidence type="ECO:0000313" key="5">
    <source>
        <dbReference type="EMBL" id="ASK77692.1"/>
    </source>
</evidence>
<evidence type="ECO:0000256" key="2">
    <source>
        <dbReference type="ARBA" id="ARBA00022475"/>
    </source>
</evidence>